<dbReference type="KEGG" id="mgik:GO620_005105"/>
<reference evidence="1 2" key="1">
    <citation type="submission" date="2020-12" db="EMBL/GenBank/DDBJ databases">
        <title>HMF7856_wgs.fasta genome submission.</title>
        <authorList>
            <person name="Kang H."/>
            <person name="Kim H."/>
            <person name="Joh K."/>
        </authorList>
    </citation>
    <scope>NUCLEOTIDE SEQUENCE [LARGE SCALE GENOMIC DNA]</scope>
    <source>
        <strain evidence="1 2">HMF7856</strain>
    </source>
</reference>
<accession>A0A6I4I359</accession>
<organism evidence="1 2">
    <name type="scientific">Mucilaginibacter ginkgonis</name>
    <dbReference type="NCBI Taxonomy" id="2682091"/>
    <lineage>
        <taxon>Bacteria</taxon>
        <taxon>Pseudomonadati</taxon>
        <taxon>Bacteroidota</taxon>
        <taxon>Sphingobacteriia</taxon>
        <taxon>Sphingobacteriales</taxon>
        <taxon>Sphingobacteriaceae</taxon>
        <taxon>Mucilaginibacter</taxon>
    </lineage>
</organism>
<sequence>MVGILFTARLGSSRLSKKHLFEANSRTFIEWLTGRFANEFRTEIENGEVKLVLATSSEPENTAFEKVLKPLGVEVFYGANSNIPQRHLSCAQKFNMDQIISIDGDDILCSTYAARQVFQAFVNVTSADIIEAVGLPLGMNCSGYTVAYLDQSLKNYKQEKKIETGWGRVFVNPKKEVIRCGNYDIYDKLRLTLDYEDDRVFFATVIDFFGDKILDIKDEKLIDGIKANKFDEINNHLFDIYWDNFNSLKAEEQREA</sequence>
<dbReference type="EMBL" id="CP066775">
    <property type="protein sequence ID" value="QQL50839.1"/>
    <property type="molecule type" value="Genomic_DNA"/>
</dbReference>
<proteinExistence type="predicted"/>
<dbReference type="InterPro" id="IPR003329">
    <property type="entry name" value="Cytidylyl_trans"/>
</dbReference>
<keyword evidence="2" id="KW-1185">Reference proteome</keyword>
<dbReference type="Proteomes" id="UP000429232">
    <property type="component" value="Chromosome"/>
</dbReference>
<protein>
    <submittedName>
        <fullName evidence="1">Uncharacterized protein</fullName>
    </submittedName>
</protein>
<evidence type="ECO:0000313" key="2">
    <source>
        <dbReference type="Proteomes" id="UP000429232"/>
    </source>
</evidence>
<dbReference type="InterPro" id="IPR029044">
    <property type="entry name" value="Nucleotide-diphossugar_trans"/>
</dbReference>
<name>A0A6I4I359_9SPHI</name>
<dbReference type="SUPFAM" id="SSF53448">
    <property type="entry name" value="Nucleotide-diphospho-sugar transferases"/>
    <property type="match status" value="1"/>
</dbReference>
<dbReference type="RefSeq" id="WP_157526662.1">
    <property type="nucleotide sequence ID" value="NZ_CP066775.1"/>
</dbReference>
<gene>
    <name evidence="1" type="ORF">GO620_005105</name>
</gene>
<dbReference type="AlphaFoldDB" id="A0A6I4I359"/>
<dbReference type="Gene3D" id="3.90.550.10">
    <property type="entry name" value="Spore Coat Polysaccharide Biosynthesis Protein SpsA, Chain A"/>
    <property type="match status" value="1"/>
</dbReference>
<evidence type="ECO:0000313" key="1">
    <source>
        <dbReference type="EMBL" id="QQL50839.1"/>
    </source>
</evidence>
<dbReference type="Pfam" id="PF02348">
    <property type="entry name" value="CTP_transf_3"/>
    <property type="match status" value="1"/>
</dbReference>